<sequence>MPTLRRGGLAHRSSRGLPDPTSPSRAVTPTARGHHWFPPKLGSGQARPVSLDGVRRPADLTSRPRLEVSLGHFAWTLVKPGDDITAADFSPIFPPHQGPFGFRLCLTCVVLVCRKDRIDVTVTLTV</sequence>
<comment type="caution">
    <text evidence="2">The sequence shown here is derived from an EMBL/GenBank/DDBJ whole genome shotgun (WGS) entry which is preliminary data.</text>
</comment>
<evidence type="ECO:0000313" key="3">
    <source>
        <dbReference type="Proteomes" id="UP001283361"/>
    </source>
</evidence>
<protein>
    <submittedName>
        <fullName evidence="2">Uncharacterized protein</fullName>
    </submittedName>
</protein>
<dbReference type="EMBL" id="JAWDGP010004149">
    <property type="protein sequence ID" value="KAK3767451.1"/>
    <property type="molecule type" value="Genomic_DNA"/>
</dbReference>
<name>A0AAE0ZEI4_9GAST</name>
<feature type="region of interest" description="Disordered" evidence="1">
    <location>
        <begin position="1"/>
        <end position="50"/>
    </location>
</feature>
<evidence type="ECO:0000313" key="2">
    <source>
        <dbReference type="EMBL" id="KAK3767451.1"/>
    </source>
</evidence>
<dbReference type="Proteomes" id="UP001283361">
    <property type="component" value="Unassembled WGS sequence"/>
</dbReference>
<keyword evidence="3" id="KW-1185">Reference proteome</keyword>
<reference evidence="2" key="1">
    <citation type="journal article" date="2023" name="G3 (Bethesda)">
        <title>A reference genome for the long-term kleptoplast-retaining sea slug Elysia crispata morphotype clarki.</title>
        <authorList>
            <person name="Eastman K.E."/>
            <person name="Pendleton A.L."/>
            <person name="Shaikh M.A."/>
            <person name="Suttiyut T."/>
            <person name="Ogas R."/>
            <person name="Tomko P."/>
            <person name="Gavelis G."/>
            <person name="Widhalm J.R."/>
            <person name="Wisecaver J.H."/>
        </authorList>
    </citation>
    <scope>NUCLEOTIDE SEQUENCE</scope>
    <source>
        <strain evidence="2">ECLA1</strain>
    </source>
</reference>
<accession>A0AAE0ZEI4</accession>
<proteinExistence type="predicted"/>
<gene>
    <name evidence="2" type="ORF">RRG08_032126</name>
</gene>
<dbReference type="AlphaFoldDB" id="A0AAE0ZEI4"/>
<evidence type="ECO:0000256" key="1">
    <source>
        <dbReference type="SAM" id="MobiDB-lite"/>
    </source>
</evidence>
<organism evidence="2 3">
    <name type="scientific">Elysia crispata</name>
    <name type="common">lettuce slug</name>
    <dbReference type="NCBI Taxonomy" id="231223"/>
    <lineage>
        <taxon>Eukaryota</taxon>
        <taxon>Metazoa</taxon>
        <taxon>Spiralia</taxon>
        <taxon>Lophotrochozoa</taxon>
        <taxon>Mollusca</taxon>
        <taxon>Gastropoda</taxon>
        <taxon>Heterobranchia</taxon>
        <taxon>Euthyneura</taxon>
        <taxon>Panpulmonata</taxon>
        <taxon>Sacoglossa</taxon>
        <taxon>Placobranchoidea</taxon>
        <taxon>Plakobranchidae</taxon>
        <taxon>Elysia</taxon>
    </lineage>
</organism>